<name>A0A7W2HI66_9ACTN</name>
<sequence>MKVPTALIGCLVERTAFDHQVRLNLSAPAAGGGHGVDAELIVETPFLLRDAGGEWHKLEPGSGVNLAPVLGLFGQSITAVDVQGRGALSIDFGDGAGLRIGPDAQFESWHLIGRGISPVIVGPGGEEHWQR</sequence>
<proteinExistence type="predicted"/>
<reference evidence="1 2" key="1">
    <citation type="submission" date="2020-07" db="EMBL/GenBank/DDBJ databases">
        <title>Streptomyces isolated from Indian soil.</title>
        <authorList>
            <person name="Mandal S."/>
            <person name="Maiti P.K."/>
        </authorList>
    </citation>
    <scope>NUCLEOTIDE SEQUENCE [LARGE SCALE GENOMIC DNA]</scope>
    <source>
        <strain evidence="1 2">PSKA54</strain>
    </source>
</reference>
<organism evidence="1 2">
    <name type="scientific">Streptomyces himalayensis subsp. aureolus</name>
    <dbReference type="NCBI Taxonomy" id="2758039"/>
    <lineage>
        <taxon>Bacteria</taxon>
        <taxon>Bacillati</taxon>
        <taxon>Actinomycetota</taxon>
        <taxon>Actinomycetes</taxon>
        <taxon>Kitasatosporales</taxon>
        <taxon>Streptomycetaceae</taxon>
        <taxon>Streptomyces</taxon>
        <taxon>Streptomyces himalayensis</taxon>
    </lineage>
</organism>
<evidence type="ECO:0000313" key="2">
    <source>
        <dbReference type="Proteomes" id="UP000586976"/>
    </source>
</evidence>
<dbReference type="Pfam" id="PF19686">
    <property type="entry name" value="DUF6188"/>
    <property type="match status" value="1"/>
</dbReference>
<dbReference type="EMBL" id="JACEQY010000033">
    <property type="protein sequence ID" value="MBA4864748.1"/>
    <property type="molecule type" value="Genomic_DNA"/>
</dbReference>
<comment type="caution">
    <text evidence="1">The sequence shown here is derived from an EMBL/GenBank/DDBJ whole genome shotgun (WGS) entry which is preliminary data.</text>
</comment>
<accession>A0A7W2HI66</accession>
<dbReference type="InterPro" id="IPR046179">
    <property type="entry name" value="DUF6188"/>
</dbReference>
<dbReference type="AlphaFoldDB" id="A0A7W2HI66"/>
<protein>
    <submittedName>
        <fullName evidence="1">Uncharacterized protein</fullName>
    </submittedName>
</protein>
<gene>
    <name evidence="1" type="ORF">H1V43_26030</name>
</gene>
<dbReference type="RefSeq" id="WP_181866355.1">
    <property type="nucleotide sequence ID" value="NZ_JACEQY010000033.1"/>
</dbReference>
<dbReference type="Proteomes" id="UP000586976">
    <property type="component" value="Unassembled WGS sequence"/>
</dbReference>
<evidence type="ECO:0000313" key="1">
    <source>
        <dbReference type="EMBL" id="MBA4864748.1"/>
    </source>
</evidence>
<keyword evidence="2" id="KW-1185">Reference proteome</keyword>